<dbReference type="GO" id="GO:0004714">
    <property type="term" value="F:transmembrane receptor protein tyrosine kinase activity"/>
    <property type="evidence" value="ECO:0007669"/>
    <property type="project" value="UniProtKB-EC"/>
</dbReference>
<keyword evidence="3" id="KW-0067">ATP-binding</keyword>
<evidence type="ECO:0000313" key="7">
    <source>
        <dbReference type="EMBL" id="KAF7996941.1"/>
    </source>
</evidence>
<dbReference type="AlphaFoldDB" id="A0A834Y1I1"/>
<comment type="caution">
    <text evidence="7">The sequence shown here is derived from an EMBL/GenBank/DDBJ whole genome shotgun (WGS) entry which is preliminary data.</text>
</comment>
<feature type="region of interest" description="Disordered" evidence="4">
    <location>
        <begin position="1"/>
        <end position="25"/>
    </location>
</feature>
<evidence type="ECO:0000256" key="3">
    <source>
        <dbReference type="PROSITE-ProRule" id="PRU10141"/>
    </source>
</evidence>
<dbReference type="PROSITE" id="PS50011">
    <property type="entry name" value="PROTEIN_KINASE_DOM"/>
    <property type="match status" value="1"/>
</dbReference>
<feature type="transmembrane region" description="Helical" evidence="5">
    <location>
        <begin position="126"/>
        <end position="146"/>
    </location>
</feature>
<dbReference type="InterPro" id="IPR001245">
    <property type="entry name" value="Ser-Thr/Tyr_kinase_cat_dom"/>
</dbReference>
<feature type="domain" description="Protein kinase" evidence="6">
    <location>
        <begin position="198"/>
        <end position="471"/>
    </location>
</feature>
<dbReference type="Pfam" id="PF07714">
    <property type="entry name" value="PK_Tyr_Ser-Thr"/>
    <property type="match status" value="1"/>
</dbReference>
<evidence type="ECO:0000256" key="5">
    <source>
        <dbReference type="SAM" id="Phobius"/>
    </source>
</evidence>
<dbReference type="SUPFAM" id="SSF56112">
    <property type="entry name" value="Protein kinase-like (PK-like)"/>
    <property type="match status" value="1"/>
</dbReference>
<proteinExistence type="predicted"/>
<dbReference type="PANTHER" id="PTHR24416">
    <property type="entry name" value="TYROSINE-PROTEIN KINASE RECEPTOR"/>
    <property type="match status" value="1"/>
</dbReference>
<dbReference type="GO" id="GO:0030424">
    <property type="term" value="C:axon"/>
    <property type="evidence" value="ECO:0007669"/>
    <property type="project" value="TreeGrafter"/>
</dbReference>
<dbReference type="InterPro" id="IPR017441">
    <property type="entry name" value="Protein_kinase_ATP_BS"/>
</dbReference>
<keyword evidence="8" id="KW-1185">Reference proteome</keyword>
<dbReference type="GO" id="GO:0007169">
    <property type="term" value="P:cell surface receptor protein tyrosine kinase signaling pathway"/>
    <property type="evidence" value="ECO:0007669"/>
    <property type="project" value="TreeGrafter"/>
</dbReference>
<dbReference type="SMART" id="SM00219">
    <property type="entry name" value="TyrKc"/>
    <property type="match status" value="1"/>
</dbReference>
<reference evidence="7 8" key="1">
    <citation type="submission" date="2020-08" db="EMBL/GenBank/DDBJ databases">
        <title>Aphidius gifuensis genome sequencing and assembly.</title>
        <authorList>
            <person name="Du Z."/>
        </authorList>
    </citation>
    <scope>NUCLEOTIDE SEQUENCE [LARGE SCALE GENOMIC DNA]</scope>
    <source>
        <strain evidence="7">YNYX2018</strain>
        <tissue evidence="7">Adults</tissue>
    </source>
</reference>
<keyword evidence="5" id="KW-0812">Transmembrane</keyword>
<dbReference type="GO" id="GO:0043235">
    <property type="term" value="C:receptor complex"/>
    <property type="evidence" value="ECO:0007669"/>
    <property type="project" value="TreeGrafter"/>
</dbReference>
<dbReference type="InterPro" id="IPR011009">
    <property type="entry name" value="Kinase-like_dom_sf"/>
</dbReference>
<name>A0A834Y1I1_APHGI</name>
<dbReference type="Gene3D" id="1.10.510.10">
    <property type="entry name" value="Transferase(Phosphotransferase) domain 1"/>
    <property type="match status" value="1"/>
</dbReference>
<dbReference type="OrthoDB" id="2431000at2759"/>
<dbReference type="GO" id="GO:0005030">
    <property type="term" value="F:neurotrophin receptor activity"/>
    <property type="evidence" value="ECO:0007669"/>
    <property type="project" value="TreeGrafter"/>
</dbReference>
<keyword evidence="3" id="KW-0547">Nucleotide-binding</keyword>
<sequence>MKDVNRKRREKKIKTEILESESSTRDLKNKDNKFDNCIDNPEKCGFDATCRKFDNNTSRCVCPNDMSAPTNDLKCPNRSIIPATPKAIPNVMLVPKNNDIEINKTSISTNDPLLESTHHTGGPEKFIALGCIILFMIVASSIIYFLRQHCYTKKAKRKSLALAPISLKESLLPIKYTSNTQYFGGTPLEIPIVRRENLTFLDVIGEGCFGKVYKGELNHGDSKEIIAVKVLKDLASSEAEEDFMREVETMSSFKHENILSLIGIVQHDTNTSPWMIFEYMLYGDLADVLRSNSQEFKNDIPGLAPLNRESLHYITIQIAAGMNYLSSQRFVHRDLACRNCLVGLDLVVKIADFGMSRDVYTSDYYKIGGSRMLPVRWMSPESVLYGRFTLESDVWSFGVVLWEIYSYGKQPYYGHNNEEVVKLILQGIMLIPPEDCPTFICQIMSDCWKSEARDRCKFSDILEKLENEKKFNDKCDIINLPRPPQGPISIRSPNGDLDTEGYLVPAVTQPREYLQPLPPSIYSSPYDV</sequence>
<dbReference type="PANTHER" id="PTHR24416:SF619">
    <property type="entry name" value="TYROSINE-PROTEIN KINASE TRANSMEMBRANE RECEPTOR ROR-LIKE PROTEIN"/>
    <property type="match status" value="1"/>
</dbReference>
<evidence type="ECO:0000259" key="6">
    <source>
        <dbReference type="PROSITE" id="PS50011"/>
    </source>
</evidence>
<dbReference type="GO" id="GO:0043121">
    <property type="term" value="F:neurotrophin binding"/>
    <property type="evidence" value="ECO:0007669"/>
    <property type="project" value="TreeGrafter"/>
</dbReference>
<dbReference type="EMBL" id="JACMRX010000001">
    <property type="protein sequence ID" value="KAF7996941.1"/>
    <property type="molecule type" value="Genomic_DNA"/>
</dbReference>
<evidence type="ECO:0000313" key="8">
    <source>
        <dbReference type="Proteomes" id="UP000639338"/>
    </source>
</evidence>
<gene>
    <name evidence="7" type="ORF">HCN44_002587</name>
</gene>
<dbReference type="Gene3D" id="3.30.200.20">
    <property type="entry name" value="Phosphorylase Kinase, domain 1"/>
    <property type="match status" value="1"/>
</dbReference>
<dbReference type="GO" id="GO:0010976">
    <property type="term" value="P:positive regulation of neuron projection development"/>
    <property type="evidence" value="ECO:0007669"/>
    <property type="project" value="TreeGrafter"/>
</dbReference>
<feature type="compositionally biased region" description="Basic and acidic residues" evidence="4">
    <location>
        <begin position="13"/>
        <end position="25"/>
    </location>
</feature>
<dbReference type="GO" id="GO:1990090">
    <property type="term" value="P:cellular response to nerve growth factor stimulus"/>
    <property type="evidence" value="ECO:0007669"/>
    <property type="project" value="TreeGrafter"/>
</dbReference>
<dbReference type="InterPro" id="IPR000719">
    <property type="entry name" value="Prot_kinase_dom"/>
</dbReference>
<dbReference type="Proteomes" id="UP000639338">
    <property type="component" value="Unassembled WGS sequence"/>
</dbReference>
<protein>
    <recommendedName>
        <fullName evidence="6">Protein kinase domain-containing protein</fullName>
    </recommendedName>
</protein>
<keyword evidence="5" id="KW-1133">Transmembrane helix</keyword>
<comment type="subcellular location">
    <subcellularLocation>
        <location evidence="1">Membrane</location>
        <topology evidence="1">Single-pass membrane protein</topology>
    </subcellularLocation>
</comment>
<dbReference type="InterPro" id="IPR008266">
    <property type="entry name" value="Tyr_kinase_AS"/>
</dbReference>
<dbReference type="InterPro" id="IPR020635">
    <property type="entry name" value="Tyr_kinase_cat_dom"/>
</dbReference>
<dbReference type="PROSITE" id="PS00109">
    <property type="entry name" value="PROTEIN_KINASE_TYR"/>
    <property type="match status" value="1"/>
</dbReference>
<dbReference type="SMART" id="SM00220">
    <property type="entry name" value="S_TKc"/>
    <property type="match status" value="1"/>
</dbReference>
<comment type="catalytic activity">
    <reaction evidence="2">
        <text>L-tyrosyl-[protein] + ATP = O-phospho-L-tyrosyl-[protein] + ADP + H(+)</text>
        <dbReference type="Rhea" id="RHEA:10596"/>
        <dbReference type="Rhea" id="RHEA-COMP:10136"/>
        <dbReference type="Rhea" id="RHEA-COMP:20101"/>
        <dbReference type="ChEBI" id="CHEBI:15378"/>
        <dbReference type="ChEBI" id="CHEBI:30616"/>
        <dbReference type="ChEBI" id="CHEBI:46858"/>
        <dbReference type="ChEBI" id="CHEBI:61978"/>
        <dbReference type="ChEBI" id="CHEBI:456216"/>
        <dbReference type="EC" id="2.7.10.1"/>
    </reaction>
</comment>
<feature type="binding site" evidence="3">
    <location>
        <position position="229"/>
    </location>
    <ligand>
        <name>ATP</name>
        <dbReference type="ChEBI" id="CHEBI:30616"/>
    </ligand>
</feature>
<organism evidence="7 8">
    <name type="scientific">Aphidius gifuensis</name>
    <name type="common">Parasitoid wasp</name>
    <dbReference type="NCBI Taxonomy" id="684658"/>
    <lineage>
        <taxon>Eukaryota</taxon>
        <taxon>Metazoa</taxon>
        <taxon>Ecdysozoa</taxon>
        <taxon>Arthropoda</taxon>
        <taxon>Hexapoda</taxon>
        <taxon>Insecta</taxon>
        <taxon>Pterygota</taxon>
        <taxon>Neoptera</taxon>
        <taxon>Endopterygota</taxon>
        <taxon>Hymenoptera</taxon>
        <taxon>Apocrita</taxon>
        <taxon>Ichneumonoidea</taxon>
        <taxon>Braconidae</taxon>
        <taxon>Aphidiinae</taxon>
        <taxon>Aphidius</taxon>
    </lineage>
</organism>
<dbReference type="FunFam" id="1.10.510.10:FF:001614">
    <property type="entry name" value="Nerve growth factor receptor TRKA, putative"/>
    <property type="match status" value="1"/>
</dbReference>
<dbReference type="GO" id="GO:0005524">
    <property type="term" value="F:ATP binding"/>
    <property type="evidence" value="ECO:0007669"/>
    <property type="project" value="UniProtKB-UniRule"/>
</dbReference>
<evidence type="ECO:0000256" key="2">
    <source>
        <dbReference type="ARBA" id="ARBA00051243"/>
    </source>
</evidence>
<keyword evidence="5" id="KW-0472">Membrane</keyword>
<dbReference type="GO" id="GO:0051897">
    <property type="term" value="P:positive regulation of phosphatidylinositol 3-kinase/protein kinase B signal transduction"/>
    <property type="evidence" value="ECO:0007669"/>
    <property type="project" value="TreeGrafter"/>
</dbReference>
<dbReference type="GO" id="GO:0005886">
    <property type="term" value="C:plasma membrane"/>
    <property type="evidence" value="ECO:0007669"/>
    <property type="project" value="TreeGrafter"/>
</dbReference>
<dbReference type="InterPro" id="IPR050122">
    <property type="entry name" value="RTK"/>
</dbReference>
<feature type="compositionally biased region" description="Basic residues" evidence="4">
    <location>
        <begin position="1"/>
        <end position="12"/>
    </location>
</feature>
<dbReference type="PROSITE" id="PS00107">
    <property type="entry name" value="PROTEIN_KINASE_ATP"/>
    <property type="match status" value="1"/>
</dbReference>
<accession>A0A834Y1I1</accession>
<evidence type="ECO:0000256" key="1">
    <source>
        <dbReference type="ARBA" id="ARBA00004167"/>
    </source>
</evidence>
<dbReference type="PRINTS" id="PR00109">
    <property type="entry name" value="TYRKINASE"/>
</dbReference>
<evidence type="ECO:0000256" key="4">
    <source>
        <dbReference type="SAM" id="MobiDB-lite"/>
    </source>
</evidence>